<accession>A0AAE0A041</accession>
<evidence type="ECO:0000313" key="2">
    <source>
        <dbReference type="Proteomes" id="UP001281410"/>
    </source>
</evidence>
<gene>
    <name evidence="1" type="ORF">Dsin_021207</name>
</gene>
<proteinExistence type="predicted"/>
<dbReference type="AlphaFoldDB" id="A0AAE0A041"/>
<dbReference type="EMBL" id="JANJYJ010000007">
    <property type="protein sequence ID" value="KAK3197792.1"/>
    <property type="molecule type" value="Genomic_DNA"/>
</dbReference>
<sequence>MLFLRDRITIVPANDLNDLIALNESMQSIRRKSPKFYALTRSIPKDAVAVCSQKSETVAPLRRISYRTARLQRGCDPKPTKPEAITKEAVAPFIVAVLSSSSGSRIAVPPHLEVSWSKWVKLLEGFEGIREKSSIRH</sequence>
<reference evidence="1" key="1">
    <citation type="journal article" date="2023" name="Plant J.">
        <title>Genome sequences and population genomics provide insights into the demographic history, inbreeding, and mutation load of two 'living fossil' tree species of Dipteronia.</title>
        <authorList>
            <person name="Feng Y."/>
            <person name="Comes H.P."/>
            <person name="Chen J."/>
            <person name="Zhu S."/>
            <person name="Lu R."/>
            <person name="Zhang X."/>
            <person name="Li P."/>
            <person name="Qiu J."/>
            <person name="Olsen K.M."/>
            <person name="Qiu Y."/>
        </authorList>
    </citation>
    <scope>NUCLEOTIDE SEQUENCE</scope>
    <source>
        <strain evidence="1">NBL</strain>
    </source>
</reference>
<dbReference type="Proteomes" id="UP001281410">
    <property type="component" value="Unassembled WGS sequence"/>
</dbReference>
<keyword evidence="2" id="KW-1185">Reference proteome</keyword>
<protein>
    <submittedName>
        <fullName evidence="1">Uncharacterized protein</fullName>
    </submittedName>
</protein>
<evidence type="ECO:0000313" key="1">
    <source>
        <dbReference type="EMBL" id="KAK3197792.1"/>
    </source>
</evidence>
<organism evidence="1 2">
    <name type="scientific">Dipteronia sinensis</name>
    <dbReference type="NCBI Taxonomy" id="43782"/>
    <lineage>
        <taxon>Eukaryota</taxon>
        <taxon>Viridiplantae</taxon>
        <taxon>Streptophyta</taxon>
        <taxon>Embryophyta</taxon>
        <taxon>Tracheophyta</taxon>
        <taxon>Spermatophyta</taxon>
        <taxon>Magnoliopsida</taxon>
        <taxon>eudicotyledons</taxon>
        <taxon>Gunneridae</taxon>
        <taxon>Pentapetalae</taxon>
        <taxon>rosids</taxon>
        <taxon>malvids</taxon>
        <taxon>Sapindales</taxon>
        <taxon>Sapindaceae</taxon>
        <taxon>Hippocastanoideae</taxon>
        <taxon>Acereae</taxon>
        <taxon>Dipteronia</taxon>
    </lineage>
</organism>
<comment type="caution">
    <text evidence="1">The sequence shown here is derived from an EMBL/GenBank/DDBJ whole genome shotgun (WGS) entry which is preliminary data.</text>
</comment>
<name>A0AAE0A041_9ROSI</name>